<feature type="domain" description="PPIase FKBP-type" evidence="6">
    <location>
        <begin position="45"/>
        <end position="133"/>
    </location>
</feature>
<feature type="domain" description="PPIase FKBP-type" evidence="6">
    <location>
        <begin position="322"/>
        <end position="402"/>
    </location>
</feature>
<accession>A0A4D6M3H3</accession>
<dbReference type="FunFam" id="3.10.50.40:FF:000006">
    <property type="entry name" value="Peptidyl-prolyl cis-trans isomerase"/>
    <property type="match status" value="2"/>
</dbReference>
<evidence type="ECO:0000256" key="2">
    <source>
        <dbReference type="ARBA" id="ARBA00013194"/>
    </source>
</evidence>
<evidence type="ECO:0000259" key="6">
    <source>
        <dbReference type="PROSITE" id="PS50059"/>
    </source>
</evidence>
<evidence type="ECO:0000256" key="4">
    <source>
        <dbReference type="ARBA" id="ARBA00023235"/>
    </source>
</evidence>
<organism evidence="7 8">
    <name type="scientific">Vigna unguiculata</name>
    <name type="common">Cowpea</name>
    <dbReference type="NCBI Taxonomy" id="3917"/>
    <lineage>
        <taxon>Eukaryota</taxon>
        <taxon>Viridiplantae</taxon>
        <taxon>Streptophyta</taxon>
        <taxon>Embryophyta</taxon>
        <taxon>Tracheophyta</taxon>
        <taxon>Spermatophyta</taxon>
        <taxon>Magnoliopsida</taxon>
        <taxon>eudicotyledons</taxon>
        <taxon>Gunneridae</taxon>
        <taxon>Pentapetalae</taxon>
        <taxon>rosids</taxon>
        <taxon>fabids</taxon>
        <taxon>Fabales</taxon>
        <taxon>Fabaceae</taxon>
        <taxon>Papilionoideae</taxon>
        <taxon>50 kb inversion clade</taxon>
        <taxon>NPAAA clade</taxon>
        <taxon>indigoferoid/millettioid clade</taxon>
        <taxon>Phaseoleae</taxon>
        <taxon>Vigna</taxon>
    </lineage>
</organism>
<dbReference type="InterPro" id="IPR046357">
    <property type="entry name" value="PPIase_dom_sf"/>
</dbReference>
<dbReference type="InterPro" id="IPR050689">
    <property type="entry name" value="FKBP-type_PPIase"/>
</dbReference>
<dbReference type="SUPFAM" id="SSF54534">
    <property type="entry name" value="FKBP-like"/>
    <property type="match status" value="4"/>
</dbReference>
<evidence type="ECO:0000256" key="1">
    <source>
        <dbReference type="ARBA" id="ARBA00000971"/>
    </source>
</evidence>
<dbReference type="Pfam" id="PF00254">
    <property type="entry name" value="FKBP_C"/>
    <property type="match status" value="4"/>
</dbReference>
<dbReference type="PROSITE" id="PS50059">
    <property type="entry name" value="FKBP_PPIASE"/>
    <property type="match status" value="4"/>
</dbReference>
<protein>
    <recommendedName>
        <fullName evidence="2 5">peptidylprolyl isomerase</fullName>
        <ecNumber evidence="2 5">5.2.1.8</ecNumber>
    </recommendedName>
</protein>
<feature type="domain" description="PPIase FKBP-type" evidence="6">
    <location>
        <begin position="206"/>
        <end position="294"/>
    </location>
</feature>
<evidence type="ECO:0000313" key="8">
    <source>
        <dbReference type="Proteomes" id="UP000501690"/>
    </source>
</evidence>
<keyword evidence="4 5" id="KW-0413">Isomerase</keyword>
<dbReference type="Gene3D" id="3.10.50.40">
    <property type="match status" value="4"/>
</dbReference>
<dbReference type="EMBL" id="CP039349">
    <property type="protein sequence ID" value="QCD94604.1"/>
    <property type="molecule type" value="Genomic_DNA"/>
</dbReference>
<feature type="domain" description="PPIase FKBP-type" evidence="6">
    <location>
        <begin position="441"/>
        <end position="523"/>
    </location>
</feature>
<dbReference type="InterPro" id="IPR001179">
    <property type="entry name" value="PPIase_FKBP_dom"/>
</dbReference>
<reference evidence="7 8" key="1">
    <citation type="submission" date="2019-04" db="EMBL/GenBank/DDBJ databases">
        <title>An improved genome assembly and genetic linkage map for asparagus bean, Vigna unguiculata ssp. sesquipedialis.</title>
        <authorList>
            <person name="Xia Q."/>
            <person name="Zhang R."/>
            <person name="Dong Y."/>
        </authorList>
    </citation>
    <scope>NUCLEOTIDE SEQUENCE [LARGE SCALE GENOMIC DNA]</scope>
    <source>
        <tissue evidence="7">Leaf</tissue>
    </source>
</reference>
<evidence type="ECO:0000313" key="7">
    <source>
        <dbReference type="EMBL" id="QCD94604.1"/>
    </source>
</evidence>
<dbReference type="AlphaFoldDB" id="A0A4D6M3H3"/>
<dbReference type="GO" id="GO:0003755">
    <property type="term" value="F:peptidyl-prolyl cis-trans isomerase activity"/>
    <property type="evidence" value="ECO:0007669"/>
    <property type="project" value="UniProtKB-KW"/>
</dbReference>
<keyword evidence="3 5" id="KW-0697">Rotamase</keyword>
<dbReference type="EC" id="5.2.1.8" evidence="2 5"/>
<gene>
    <name evidence="7" type="ORF">DEO72_LG5g2689</name>
</gene>
<dbReference type="Proteomes" id="UP000501690">
    <property type="component" value="Linkage Group LG5"/>
</dbReference>
<sequence length="523" mass="58628">MPMAVSHQNQLKTEDPQFSFKEIGNEGLTKRILRKGVTWQTPFSGDEVEVHFKGHVENGASLESSYDKGSAFRFKLGQCEVIQGWDEGVATMKKGERAIFKIPPNLAYGEEGSPPLVPPNATLIYEIEMLSWSTIRDLTGDGRIMKKLIREGEGWATPREDDEVLVSHQNQLKTEDPQFSFKEIGNEGLTKRILRKGVTWQTPFSGDEVEVHFKGHVENGASLESSYDKGSAFRFKLGQCEVIQGWDEGVATMKKGERAIFKIPPNLAYGEEGSPPLVPPNATLIYEIEMLSWSTIRDLTGDGRIMKKLIREGEGWATPREDDEVLVKYEARMENGMLVSKSDEGVEFNVSDGYLCPAMSIAVKTMRKGEVAELAVRLFYGQSQNSYMITELDAVLPPDSNLTSIELELVSWKVVTDVTGDKKIMKKIKKVGEGFDRPNEGSQVKVIYLCKGEDDTIIERKGSEEEPFEFTTQEEQVPEGLERAIMTMKKAEQALVTVHAEYLCGYSNSQGKTATYIYYSFSL</sequence>
<proteinExistence type="predicted"/>
<dbReference type="PANTHER" id="PTHR10516:SF453">
    <property type="entry name" value="PEPTIDYLPROLYL ISOMERASE"/>
    <property type="match status" value="1"/>
</dbReference>
<evidence type="ECO:0000256" key="3">
    <source>
        <dbReference type="ARBA" id="ARBA00023110"/>
    </source>
</evidence>
<evidence type="ECO:0000256" key="5">
    <source>
        <dbReference type="PROSITE-ProRule" id="PRU00277"/>
    </source>
</evidence>
<dbReference type="PANTHER" id="PTHR10516">
    <property type="entry name" value="PEPTIDYL-PROLYL CIS-TRANS ISOMERASE"/>
    <property type="match status" value="1"/>
</dbReference>
<comment type="catalytic activity">
    <reaction evidence="1 5">
        <text>[protein]-peptidylproline (omega=180) = [protein]-peptidylproline (omega=0)</text>
        <dbReference type="Rhea" id="RHEA:16237"/>
        <dbReference type="Rhea" id="RHEA-COMP:10747"/>
        <dbReference type="Rhea" id="RHEA-COMP:10748"/>
        <dbReference type="ChEBI" id="CHEBI:83833"/>
        <dbReference type="ChEBI" id="CHEBI:83834"/>
        <dbReference type="EC" id="5.2.1.8"/>
    </reaction>
</comment>
<dbReference type="GO" id="GO:0005737">
    <property type="term" value="C:cytoplasm"/>
    <property type="evidence" value="ECO:0007669"/>
    <property type="project" value="TreeGrafter"/>
</dbReference>
<keyword evidence="8" id="KW-1185">Reference proteome</keyword>
<name>A0A4D6M3H3_VIGUN</name>